<dbReference type="OrthoDB" id="5441948at2"/>
<dbReference type="InterPro" id="IPR036388">
    <property type="entry name" value="WH-like_DNA-bd_sf"/>
</dbReference>
<evidence type="ECO:0008006" key="4">
    <source>
        <dbReference type="Google" id="ProtNLM"/>
    </source>
</evidence>
<organism evidence="2 3">
    <name type="scientific">Trichlorobacter lovleyi (strain ATCC BAA-1151 / DSM 17278 / SZ)</name>
    <name type="common">Geobacter lovleyi</name>
    <dbReference type="NCBI Taxonomy" id="398767"/>
    <lineage>
        <taxon>Bacteria</taxon>
        <taxon>Pseudomonadati</taxon>
        <taxon>Thermodesulfobacteriota</taxon>
        <taxon>Desulfuromonadia</taxon>
        <taxon>Geobacterales</taxon>
        <taxon>Geobacteraceae</taxon>
        <taxon>Trichlorobacter</taxon>
    </lineage>
</organism>
<protein>
    <recommendedName>
        <fullName evidence="4">Helix-turn-helix domain-containing protein</fullName>
    </recommendedName>
</protein>
<keyword evidence="3" id="KW-1185">Reference proteome</keyword>
<dbReference type="KEGG" id="glo:Glov_1425"/>
<dbReference type="Proteomes" id="UP000002420">
    <property type="component" value="Chromosome"/>
</dbReference>
<sequence>MHSAGEFYNPWRLFIGCIIPNAISRSTELSSTAKLVFGKLCQYAGQNGQAYPSYKTLAGDVGVERRQAIRAVKELVDYGLIKPVGRKKGDGGFTSNIYAFLWHQTFSDDGLTDPGDKNDTRGGVTNVTTPQCHKRHHLVSDMSPKENHTRESNSETTTTEEIRLLLSGTPLSKISEKEVRILIKRHGNERVMQAADIAAEKWRRERKEIKNPGGYLQTFCVNLVVPEWYEPPHVRAANAEAAAERKRAEDDKHEELKKAEAQESKERDDYWHSLSEADQNKFIEDEKNSSPIGKFIPEIGVVALAKSKAWGCRKQMITNTGATIEPSP</sequence>
<dbReference type="EMBL" id="CP001089">
    <property type="protein sequence ID" value="ACD95146.1"/>
    <property type="molecule type" value="Genomic_DNA"/>
</dbReference>
<dbReference type="Gene3D" id="1.10.10.10">
    <property type="entry name" value="Winged helix-like DNA-binding domain superfamily/Winged helix DNA-binding domain"/>
    <property type="match status" value="1"/>
</dbReference>
<dbReference type="Pfam" id="PF13730">
    <property type="entry name" value="HTH_36"/>
    <property type="match status" value="1"/>
</dbReference>
<feature type="region of interest" description="Disordered" evidence="1">
    <location>
        <begin position="240"/>
        <end position="273"/>
    </location>
</feature>
<feature type="compositionally biased region" description="Basic and acidic residues" evidence="1">
    <location>
        <begin position="242"/>
        <end position="271"/>
    </location>
</feature>
<evidence type="ECO:0000313" key="2">
    <source>
        <dbReference type="EMBL" id="ACD95146.1"/>
    </source>
</evidence>
<dbReference type="AlphaFoldDB" id="B3E8A9"/>
<evidence type="ECO:0000313" key="3">
    <source>
        <dbReference type="Proteomes" id="UP000002420"/>
    </source>
</evidence>
<name>B3E8A9_TRIL1</name>
<dbReference type="eggNOG" id="ENOG5030J04">
    <property type="taxonomic scope" value="Bacteria"/>
</dbReference>
<gene>
    <name evidence="2" type="ordered locus">Glov_1425</name>
</gene>
<evidence type="ECO:0000256" key="1">
    <source>
        <dbReference type="SAM" id="MobiDB-lite"/>
    </source>
</evidence>
<dbReference type="STRING" id="398767.Glov_1425"/>
<accession>B3E8A9</accession>
<dbReference type="HOGENOM" id="CLU_846649_0_0_7"/>
<reference evidence="2 3" key="1">
    <citation type="submission" date="2008-05" db="EMBL/GenBank/DDBJ databases">
        <title>Complete sequence of chromosome of Geobacter lovleyi SZ.</title>
        <authorList>
            <consortium name="US DOE Joint Genome Institute"/>
            <person name="Lucas S."/>
            <person name="Copeland A."/>
            <person name="Lapidus A."/>
            <person name="Glavina del Rio T."/>
            <person name="Dalin E."/>
            <person name="Tice H."/>
            <person name="Bruce D."/>
            <person name="Goodwin L."/>
            <person name="Pitluck S."/>
            <person name="Chertkov O."/>
            <person name="Meincke L."/>
            <person name="Brettin T."/>
            <person name="Detter J.C."/>
            <person name="Han C."/>
            <person name="Tapia R."/>
            <person name="Kuske C.R."/>
            <person name="Schmutz J."/>
            <person name="Larimer F."/>
            <person name="Land M."/>
            <person name="Hauser L."/>
            <person name="Kyrpides N."/>
            <person name="Mikhailova N."/>
            <person name="Sung Y."/>
            <person name="Fletcher K.E."/>
            <person name="Ritalahti K.M."/>
            <person name="Loeffler F.E."/>
            <person name="Richardson P."/>
        </authorList>
    </citation>
    <scope>NUCLEOTIDE SEQUENCE [LARGE SCALE GENOMIC DNA]</scope>
    <source>
        <strain evidence="3">ATCC BAA-1151 / DSM 17278 / SZ</strain>
    </source>
</reference>
<proteinExistence type="predicted"/>